<comment type="subcellular location">
    <subcellularLocation>
        <location evidence="1 6">Membrane</location>
        <topology evidence="1 6">Multi-pass membrane protein</topology>
    </subcellularLocation>
</comment>
<dbReference type="InterPro" id="IPR001727">
    <property type="entry name" value="GDT1-like"/>
</dbReference>
<dbReference type="GO" id="GO:0015085">
    <property type="term" value="F:calcium ion transmembrane transporter activity"/>
    <property type="evidence" value="ECO:0007669"/>
    <property type="project" value="TreeGrafter"/>
</dbReference>
<dbReference type="GO" id="GO:0005384">
    <property type="term" value="F:manganese ion transmembrane transporter activity"/>
    <property type="evidence" value="ECO:0007669"/>
    <property type="project" value="TreeGrafter"/>
</dbReference>
<dbReference type="GO" id="GO:0016020">
    <property type="term" value="C:membrane"/>
    <property type="evidence" value="ECO:0007669"/>
    <property type="project" value="UniProtKB-SubCell"/>
</dbReference>
<gene>
    <name evidence="7" type="ORF">K7X08_022205</name>
</gene>
<protein>
    <recommendedName>
        <fullName evidence="6">GDT1 family protein</fullName>
    </recommendedName>
</protein>
<organism evidence="7 8">
    <name type="scientific">Anisodus acutangulus</name>
    <dbReference type="NCBI Taxonomy" id="402998"/>
    <lineage>
        <taxon>Eukaryota</taxon>
        <taxon>Viridiplantae</taxon>
        <taxon>Streptophyta</taxon>
        <taxon>Embryophyta</taxon>
        <taxon>Tracheophyta</taxon>
        <taxon>Spermatophyta</taxon>
        <taxon>Magnoliopsida</taxon>
        <taxon>eudicotyledons</taxon>
        <taxon>Gunneridae</taxon>
        <taxon>Pentapetalae</taxon>
        <taxon>asterids</taxon>
        <taxon>lamiids</taxon>
        <taxon>Solanales</taxon>
        <taxon>Solanaceae</taxon>
        <taxon>Solanoideae</taxon>
        <taxon>Hyoscyameae</taxon>
        <taxon>Anisodus</taxon>
    </lineage>
</organism>
<name>A0A9Q1L7V8_9SOLA</name>
<dbReference type="OrthoDB" id="442680at2759"/>
<comment type="similarity">
    <text evidence="2 6">Belongs to the GDT1 family.</text>
</comment>
<evidence type="ECO:0000256" key="5">
    <source>
        <dbReference type="ARBA" id="ARBA00023136"/>
    </source>
</evidence>
<dbReference type="Proteomes" id="UP001152561">
    <property type="component" value="Unassembled WGS sequence"/>
</dbReference>
<keyword evidence="5" id="KW-0472">Membrane</keyword>
<dbReference type="EMBL" id="JAJAGQ010000023">
    <property type="protein sequence ID" value="KAJ8528513.1"/>
    <property type="molecule type" value="Genomic_DNA"/>
</dbReference>
<proteinExistence type="inferred from homology"/>
<evidence type="ECO:0000256" key="4">
    <source>
        <dbReference type="ARBA" id="ARBA00022989"/>
    </source>
</evidence>
<sequence>MERRAPSDNDEYYGVNISDEEMTPGEGDVVVLASPDLHECERVTQTSYVDENDRVESGGWLKDLGRRSKIIVEKLKTGVVRGDNDLDFVDVALDLDSGHEIFDAFFASFSMILVSEIGDETFIIAAPMAMRHPKSIVLSGALRALFVMTDCAKFDIKEAYKHCSYRFAGKFDHLVNVKYVRLKKNLKLDRRKQQSDSSFPDFVRLYIWSPLS</sequence>
<keyword evidence="3" id="KW-0812">Transmembrane</keyword>
<dbReference type="AlphaFoldDB" id="A0A9Q1L7V8"/>
<reference evidence="8" key="1">
    <citation type="journal article" date="2023" name="Proc. Natl. Acad. Sci. U.S.A.">
        <title>Genomic and structural basis for evolution of tropane alkaloid biosynthesis.</title>
        <authorList>
            <person name="Wanga Y.-J."/>
            <person name="Taina T."/>
            <person name="Yua J.-Y."/>
            <person name="Lia J."/>
            <person name="Xua B."/>
            <person name="Chenc J."/>
            <person name="D'Auriad J.C."/>
            <person name="Huanga J.-P."/>
            <person name="Huanga S.-X."/>
        </authorList>
    </citation>
    <scope>NUCLEOTIDE SEQUENCE [LARGE SCALE GENOMIC DNA]</scope>
    <source>
        <strain evidence="8">cv. KIB-2019</strain>
    </source>
</reference>
<evidence type="ECO:0000313" key="8">
    <source>
        <dbReference type="Proteomes" id="UP001152561"/>
    </source>
</evidence>
<dbReference type="PANTHER" id="PTHR12608">
    <property type="entry name" value="TRANSMEMBRANE PROTEIN HTP-1 RELATED"/>
    <property type="match status" value="1"/>
</dbReference>
<evidence type="ECO:0000256" key="6">
    <source>
        <dbReference type="RuleBase" id="RU365102"/>
    </source>
</evidence>
<evidence type="ECO:0000313" key="7">
    <source>
        <dbReference type="EMBL" id="KAJ8528513.1"/>
    </source>
</evidence>
<comment type="caution">
    <text evidence="7">The sequence shown here is derived from an EMBL/GenBank/DDBJ whole genome shotgun (WGS) entry which is preliminary data.</text>
</comment>
<accession>A0A9Q1L7V8</accession>
<keyword evidence="8" id="KW-1185">Reference proteome</keyword>
<keyword evidence="4" id="KW-1133">Transmembrane helix</keyword>
<dbReference type="GO" id="GO:0032468">
    <property type="term" value="P:Golgi calcium ion homeostasis"/>
    <property type="evidence" value="ECO:0007669"/>
    <property type="project" value="TreeGrafter"/>
</dbReference>
<evidence type="ECO:0000256" key="2">
    <source>
        <dbReference type="ARBA" id="ARBA00009190"/>
    </source>
</evidence>
<evidence type="ECO:0000256" key="3">
    <source>
        <dbReference type="ARBA" id="ARBA00022692"/>
    </source>
</evidence>
<evidence type="ECO:0000256" key="1">
    <source>
        <dbReference type="ARBA" id="ARBA00004141"/>
    </source>
</evidence>
<dbReference type="Pfam" id="PF01169">
    <property type="entry name" value="GDT1"/>
    <property type="match status" value="1"/>
</dbReference>
<dbReference type="GO" id="GO:0032472">
    <property type="term" value="P:Golgi calcium ion transport"/>
    <property type="evidence" value="ECO:0007669"/>
    <property type="project" value="TreeGrafter"/>
</dbReference>
<dbReference type="GO" id="GO:0005794">
    <property type="term" value="C:Golgi apparatus"/>
    <property type="evidence" value="ECO:0007669"/>
    <property type="project" value="TreeGrafter"/>
</dbReference>
<dbReference type="PANTHER" id="PTHR12608:SF9">
    <property type="entry name" value="GDT1-LIKE PROTEIN 3"/>
    <property type="match status" value="1"/>
</dbReference>